<proteinExistence type="predicted"/>
<accession>A0ABQ8U3R0</accession>
<dbReference type="EMBL" id="JAJSOF020000001">
    <property type="protein sequence ID" value="KAJ4452075.1"/>
    <property type="molecule type" value="Genomic_DNA"/>
</dbReference>
<comment type="caution">
    <text evidence="2">The sequence shown here is derived from an EMBL/GenBank/DDBJ whole genome shotgun (WGS) entry which is preliminary data.</text>
</comment>
<reference evidence="2 3" key="1">
    <citation type="journal article" date="2022" name="Allergy">
        <title>Genome assembly and annotation of Periplaneta americana reveal a comprehensive cockroach allergen profile.</title>
        <authorList>
            <person name="Wang L."/>
            <person name="Xiong Q."/>
            <person name="Saelim N."/>
            <person name="Wang L."/>
            <person name="Nong W."/>
            <person name="Wan A.T."/>
            <person name="Shi M."/>
            <person name="Liu X."/>
            <person name="Cao Q."/>
            <person name="Hui J.H.L."/>
            <person name="Sookrung N."/>
            <person name="Leung T.F."/>
            <person name="Tungtrongchitr A."/>
            <person name="Tsui S.K.W."/>
        </authorList>
    </citation>
    <scope>NUCLEOTIDE SEQUENCE [LARGE SCALE GENOMIC DNA]</scope>
    <source>
        <strain evidence="2">PWHHKU_190912</strain>
    </source>
</reference>
<sequence>MAGLCEGGNEAAYQAKSDEDMNNKIGQGKRAIRQLNTLMWNDKVSGDILQSVETKRLIWYGHLQRMSADRWPSTGLPGKKEKRKANEKMEQGGSGGYGLQGSTNGRLAKPEYLEVEKRETATDMDAPIPAPDACEVLSVKKFLNEQGIAPIEIDRQLCQVYGPNIMSKQMVQRSARVTCSSRVKAIDLLGRSVGSKCPLPREIKFNSKPFGASDFGN</sequence>
<protein>
    <submittedName>
        <fullName evidence="2">Uncharacterized protein</fullName>
    </submittedName>
</protein>
<evidence type="ECO:0000313" key="2">
    <source>
        <dbReference type="EMBL" id="KAJ4452075.1"/>
    </source>
</evidence>
<evidence type="ECO:0000313" key="3">
    <source>
        <dbReference type="Proteomes" id="UP001148838"/>
    </source>
</evidence>
<keyword evidence="3" id="KW-1185">Reference proteome</keyword>
<gene>
    <name evidence="2" type="ORF">ANN_03591</name>
</gene>
<evidence type="ECO:0000256" key="1">
    <source>
        <dbReference type="SAM" id="MobiDB-lite"/>
    </source>
</evidence>
<dbReference type="Proteomes" id="UP001148838">
    <property type="component" value="Unassembled WGS sequence"/>
</dbReference>
<organism evidence="2 3">
    <name type="scientific">Periplaneta americana</name>
    <name type="common">American cockroach</name>
    <name type="synonym">Blatta americana</name>
    <dbReference type="NCBI Taxonomy" id="6978"/>
    <lineage>
        <taxon>Eukaryota</taxon>
        <taxon>Metazoa</taxon>
        <taxon>Ecdysozoa</taxon>
        <taxon>Arthropoda</taxon>
        <taxon>Hexapoda</taxon>
        <taxon>Insecta</taxon>
        <taxon>Pterygota</taxon>
        <taxon>Neoptera</taxon>
        <taxon>Polyneoptera</taxon>
        <taxon>Dictyoptera</taxon>
        <taxon>Blattodea</taxon>
        <taxon>Blattoidea</taxon>
        <taxon>Blattidae</taxon>
        <taxon>Blattinae</taxon>
        <taxon>Periplaneta</taxon>
    </lineage>
</organism>
<feature type="region of interest" description="Disordered" evidence="1">
    <location>
        <begin position="70"/>
        <end position="101"/>
    </location>
</feature>
<name>A0ABQ8U3R0_PERAM</name>